<feature type="domain" description="C2H2-type" evidence="5">
    <location>
        <begin position="48"/>
        <end position="71"/>
    </location>
</feature>
<keyword evidence="2" id="KW-0677">Repeat</keyword>
<evidence type="ECO:0000313" key="6">
    <source>
        <dbReference type="EMBL" id="CAG7834122.1"/>
    </source>
</evidence>
<keyword evidence="3" id="KW-0863">Zinc-finger</keyword>
<reference evidence="6" key="1">
    <citation type="submission" date="2021-06" db="EMBL/GenBank/DDBJ databases">
        <authorList>
            <person name="Hodson N. C."/>
            <person name="Mongue J. A."/>
            <person name="Jaron S. K."/>
        </authorList>
    </citation>
    <scope>NUCLEOTIDE SEQUENCE</scope>
</reference>
<dbReference type="PANTHER" id="PTHR24403:SF67">
    <property type="entry name" value="FI01116P-RELATED"/>
    <property type="match status" value="1"/>
</dbReference>
<evidence type="ECO:0000256" key="3">
    <source>
        <dbReference type="ARBA" id="ARBA00022771"/>
    </source>
</evidence>
<dbReference type="Pfam" id="PF13909">
    <property type="entry name" value="zf-H2C2_5"/>
    <property type="match status" value="1"/>
</dbReference>
<keyword evidence="7" id="KW-1185">Reference proteome</keyword>
<proteinExistence type="predicted"/>
<evidence type="ECO:0000256" key="4">
    <source>
        <dbReference type="ARBA" id="ARBA00022833"/>
    </source>
</evidence>
<dbReference type="OrthoDB" id="3561125at2759"/>
<sequence>MHLRDDVHMKEQWTYQCSVCDYASLKKPNLNRHIKRKHPEFVYSAETLKCVFCNFKTFEKPELIRHKLLRHFYHVKNEKIIKNEAFKKQQIQKCEDVLNAPNKSQRRIRALKSPDAVAKEMKFLPVPKLIWEKSSQEADCELKVLYKCKHCDYVGEDQLLAIHNEDAHSVPFVVLKMFPKAH</sequence>
<dbReference type="PANTHER" id="PTHR24403">
    <property type="entry name" value="ZINC FINGER PROTEIN"/>
    <property type="match status" value="1"/>
</dbReference>
<dbReference type="EMBL" id="CAJVCH010570119">
    <property type="protein sequence ID" value="CAG7834122.1"/>
    <property type="molecule type" value="Genomic_DNA"/>
</dbReference>
<keyword evidence="1" id="KW-0479">Metal-binding</keyword>
<dbReference type="AlphaFoldDB" id="A0A8J2LE66"/>
<protein>
    <recommendedName>
        <fullName evidence="5">C2H2-type domain-containing protein</fullName>
    </recommendedName>
</protein>
<name>A0A8J2LE66_9HEXA</name>
<evidence type="ECO:0000256" key="1">
    <source>
        <dbReference type="ARBA" id="ARBA00022723"/>
    </source>
</evidence>
<dbReference type="GO" id="GO:0005634">
    <property type="term" value="C:nucleus"/>
    <property type="evidence" value="ECO:0007669"/>
    <property type="project" value="TreeGrafter"/>
</dbReference>
<keyword evidence="4" id="KW-0862">Zinc</keyword>
<evidence type="ECO:0000313" key="7">
    <source>
        <dbReference type="Proteomes" id="UP000708208"/>
    </source>
</evidence>
<dbReference type="Proteomes" id="UP000708208">
    <property type="component" value="Unassembled WGS sequence"/>
</dbReference>
<comment type="caution">
    <text evidence="6">The sequence shown here is derived from an EMBL/GenBank/DDBJ whole genome shotgun (WGS) entry which is preliminary data.</text>
</comment>
<dbReference type="GO" id="GO:0045944">
    <property type="term" value="P:positive regulation of transcription by RNA polymerase II"/>
    <property type="evidence" value="ECO:0007669"/>
    <property type="project" value="TreeGrafter"/>
</dbReference>
<dbReference type="InterPro" id="IPR013087">
    <property type="entry name" value="Znf_C2H2_type"/>
</dbReference>
<evidence type="ECO:0000259" key="5">
    <source>
        <dbReference type="SMART" id="SM00355"/>
    </source>
</evidence>
<feature type="domain" description="C2H2-type" evidence="5">
    <location>
        <begin position="15"/>
        <end position="38"/>
    </location>
</feature>
<dbReference type="SMART" id="SM00355">
    <property type="entry name" value="ZnF_C2H2"/>
    <property type="match status" value="3"/>
</dbReference>
<organism evidence="6 7">
    <name type="scientific">Allacma fusca</name>
    <dbReference type="NCBI Taxonomy" id="39272"/>
    <lineage>
        <taxon>Eukaryota</taxon>
        <taxon>Metazoa</taxon>
        <taxon>Ecdysozoa</taxon>
        <taxon>Arthropoda</taxon>
        <taxon>Hexapoda</taxon>
        <taxon>Collembola</taxon>
        <taxon>Symphypleona</taxon>
        <taxon>Sminthuridae</taxon>
        <taxon>Allacma</taxon>
    </lineage>
</organism>
<evidence type="ECO:0000256" key="2">
    <source>
        <dbReference type="ARBA" id="ARBA00022737"/>
    </source>
</evidence>
<dbReference type="InterPro" id="IPR050688">
    <property type="entry name" value="Zinc_finger/UBP_domain"/>
</dbReference>
<gene>
    <name evidence="6" type="ORF">AFUS01_LOCUS43659</name>
</gene>
<dbReference type="GO" id="GO:0008270">
    <property type="term" value="F:zinc ion binding"/>
    <property type="evidence" value="ECO:0007669"/>
    <property type="project" value="UniProtKB-KW"/>
</dbReference>
<feature type="domain" description="C2H2-type" evidence="5">
    <location>
        <begin position="146"/>
        <end position="168"/>
    </location>
</feature>
<accession>A0A8J2LE66</accession>